<feature type="region of interest" description="Disordered" evidence="3">
    <location>
        <begin position="14"/>
        <end position="45"/>
    </location>
</feature>
<evidence type="ECO:0000256" key="2">
    <source>
        <dbReference type="ARBA" id="ARBA00018324"/>
    </source>
</evidence>
<dbReference type="KEGG" id="csem:103394012"/>
<reference evidence="4" key="2">
    <citation type="submission" date="2025-08" db="UniProtKB">
        <authorList>
            <consortium name="Ensembl"/>
        </authorList>
    </citation>
    <scope>IDENTIFICATION</scope>
</reference>
<dbReference type="SUPFAM" id="SSF48371">
    <property type="entry name" value="ARM repeat"/>
    <property type="match status" value="1"/>
</dbReference>
<comment type="similarity">
    <text evidence="1">Belongs to the neurochondrin family.</text>
</comment>
<reference evidence="4 5" key="1">
    <citation type="journal article" date="2014" name="Nat. Genet.">
        <title>Whole-genome sequence of a flatfish provides insights into ZW sex chromosome evolution and adaptation to a benthic lifestyle.</title>
        <authorList>
            <person name="Chen S."/>
            <person name="Zhang G."/>
            <person name="Shao C."/>
            <person name="Huang Q."/>
            <person name="Liu G."/>
            <person name="Zhang P."/>
            <person name="Song W."/>
            <person name="An N."/>
            <person name="Chalopin D."/>
            <person name="Volff J.N."/>
            <person name="Hong Y."/>
            <person name="Li Q."/>
            <person name="Sha Z."/>
            <person name="Zhou H."/>
            <person name="Xie M."/>
            <person name="Yu Q."/>
            <person name="Liu Y."/>
            <person name="Xiang H."/>
            <person name="Wang N."/>
            <person name="Wu K."/>
            <person name="Yang C."/>
            <person name="Zhou Q."/>
            <person name="Liao X."/>
            <person name="Yang L."/>
            <person name="Hu Q."/>
            <person name="Zhang J."/>
            <person name="Meng L."/>
            <person name="Jin L."/>
            <person name="Tian Y."/>
            <person name="Lian J."/>
            <person name="Yang J."/>
            <person name="Miao G."/>
            <person name="Liu S."/>
            <person name="Liang Z."/>
            <person name="Yan F."/>
            <person name="Li Y."/>
            <person name="Sun B."/>
            <person name="Zhang H."/>
            <person name="Zhang J."/>
            <person name="Zhu Y."/>
            <person name="Du M."/>
            <person name="Zhao Y."/>
            <person name="Schartl M."/>
            <person name="Tang Q."/>
            <person name="Wang J."/>
        </authorList>
    </citation>
    <scope>NUCLEOTIDE SEQUENCE</scope>
</reference>
<sequence length="819" mass="88801">MVIMAESCDVVAVMSSQDPAEEEKGGGKGGGGLEGDAAAATEGEKGLTDAQREVLQRCLHALKHAKNDSHILAALLLITRLCPANQLDKPTLKSIFEAVGLNLPARLLVTAIRGSETSALPPHELLSLGTALLAALSTDPDMASHPQLLTTVPILLGILANGPVLEQQKQEAQEKNQDGDTVPDKFAENSSTKSHVEKSATETQASGEKTEKDSTSTSQDSSPSAGLDEAMAADCYQVLTAVLALPRGPDQLLSRGAVPALCKAVEQNQILSHNRGLALLGCLLSGKTKDKAWIKHRSELLSLLIRLCKDFCQSKDEIKLDTCSRLVQFLPPIGVAVESEELKEVLRHVAGALRPMMQAKLTPRHLGPILVLSACFLDLYGWELVGPPKLCCLLVNRACVEVRMGLEEPPGNDISPELQHTLTGCYRIMEAAIEQACSAAVTATPAAPQSSVSTLTLQQSRQVLKVLEEAFSAVIYYLQQVDPSRYGDPFVFATFRVLCSWLAEETSCLKEEVTGLLPFLIGYSRSHFQQENLGQNLSDWMTGLSVSEETAGWTGREPLRYLLPALCHLSAEEAPRKVLLTLDTPALLVNFLSQCWTSLRGKGGVVYGRDPSMETACSALLNFTVTEPERVKKDPCFKTLEVFLGEALPVLVHKPRLLVLAANFCTLGLMMGRLRSAPAGLSESGQRRFFSTALRFLRGALDLGSSSGPAKVSVSWEESWDDAAELWRLSLQALGGCVQAQPWIIALVREEGWLKHTLSMLSQCSALPDQHTQEALEEAVRAVAEQCEVCRQEIKDMMMTHDKGALTCMKNLKKSVGVK</sequence>
<dbReference type="GeneTree" id="ENSGT00390000013601"/>
<dbReference type="InterPro" id="IPR008709">
    <property type="entry name" value="Neurochondrin"/>
</dbReference>
<dbReference type="STRING" id="244447.ENSCSEP00000016515"/>
<evidence type="ECO:0000313" key="4">
    <source>
        <dbReference type="Ensembl" id="ENSCSEP00000016515.1"/>
    </source>
</evidence>
<keyword evidence="5" id="KW-1185">Reference proteome</keyword>
<feature type="compositionally biased region" description="Low complexity" evidence="3">
    <location>
        <begin position="215"/>
        <end position="224"/>
    </location>
</feature>
<dbReference type="Ensembl" id="ENSCSET00000016727.1">
    <property type="protein sequence ID" value="ENSCSEP00000016515.1"/>
    <property type="gene ID" value="ENSCSEG00000010623.1"/>
</dbReference>
<evidence type="ECO:0000256" key="3">
    <source>
        <dbReference type="SAM" id="MobiDB-lite"/>
    </source>
</evidence>
<feature type="region of interest" description="Disordered" evidence="3">
    <location>
        <begin position="167"/>
        <end position="226"/>
    </location>
</feature>
<name>A0A3P8VVV2_CYNSE</name>
<dbReference type="AlphaFoldDB" id="A0A3P8VVV2"/>
<feature type="compositionally biased region" description="Basic and acidic residues" evidence="3">
    <location>
        <begin position="168"/>
        <end position="187"/>
    </location>
</feature>
<dbReference type="Pfam" id="PF05536">
    <property type="entry name" value="Neurochondrin"/>
    <property type="match status" value="2"/>
</dbReference>
<dbReference type="InterPro" id="IPR016024">
    <property type="entry name" value="ARM-type_fold"/>
</dbReference>
<dbReference type="PANTHER" id="PTHR13109:SF7">
    <property type="entry name" value="NEUROCHONDRIN"/>
    <property type="match status" value="1"/>
</dbReference>
<evidence type="ECO:0000313" key="5">
    <source>
        <dbReference type="Proteomes" id="UP000265120"/>
    </source>
</evidence>
<organism evidence="4 5">
    <name type="scientific">Cynoglossus semilaevis</name>
    <name type="common">Tongue sole</name>
    <dbReference type="NCBI Taxonomy" id="244447"/>
    <lineage>
        <taxon>Eukaryota</taxon>
        <taxon>Metazoa</taxon>
        <taxon>Chordata</taxon>
        <taxon>Craniata</taxon>
        <taxon>Vertebrata</taxon>
        <taxon>Euteleostomi</taxon>
        <taxon>Actinopterygii</taxon>
        <taxon>Neopterygii</taxon>
        <taxon>Teleostei</taxon>
        <taxon>Neoteleostei</taxon>
        <taxon>Acanthomorphata</taxon>
        <taxon>Carangaria</taxon>
        <taxon>Pleuronectiformes</taxon>
        <taxon>Pleuronectoidei</taxon>
        <taxon>Cynoglossidae</taxon>
        <taxon>Cynoglossinae</taxon>
        <taxon>Cynoglossus</taxon>
    </lineage>
</organism>
<proteinExistence type="inferred from homology"/>
<protein>
    <recommendedName>
        <fullName evidence="2">Neurochondrin</fullName>
    </recommendedName>
</protein>
<accession>A0A3P8VVV2</accession>
<dbReference type="FunCoup" id="A0A3P8VVV2">
    <property type="interactions" value="703"/>
</dbReference>
<dbReference type="Proteomes" id="UP000265120">
    <property type="component" value="Chromosome 18"/>
</dbReference>
<dbReference type="GO" id="GO:0048168">
    <property type="term" value="P:regulation of neuronal synaptic plasticity"/>
    <property type="evidence" value="ECO:0007669"/>
    <property type="project" value="TreeGrafter"/>
</dbReference>
<evidence type="ECO:0000256" key="1">
    <source>
        <dbReference type="ARBA" id="ARBA00006927"/>
    </source>
</evidence>
<dbReference type="PANTHER" id="PTHR13109">
    <property type="entry name" value="NEUROCHONDRIN"/>
    <property type="match status" value="1"/>
</dbReference>
<dbReference type="GO" id="GO:0031175">
    <property type="term" value="P:neuron projection development"/>
    <property type="evidence" value="ECO:0007669"/>
    <property type="project" value="TreeGrafter"/>
</dbReference>
<dbReference type="GO" id="GO:0030425">
    <property type="term" value="C:dendrite"/>
    <property type="evidence" value="ECO:0007669"/>
    <property type="project" value="TreeGrafter"/>
</dbReference>
<reference evidence="4" key="3">
    <citation type="submission" date="2025-09" db="UniProtKB">
        <authorList>
            <consortium name="Ensembl"/>
        </authorList>
    </citation>
    <scope>IDENTIFICATION</scope>
</reference>
<dbReference type="InParanoid" id="A0A3P8VVV2"/>
<dbReference type="OMA" id="IVHYKKP"/>